<organism evidence="2 3">
    <name type="scientific">Sphaerobolus stellatus (strain SS14)</name>
    <dbReference type="NCBI Taxonomy" id="990650"/>
    <lineage>
        <taxon>Eukaryota</taxon>
        <taxon>Fungi</taxon>
        <taxon>Dikarya</taxon>
        <taxon>Basidiomycota</taxon>
        <taxon>Agaricomycotina</taxon>
        <taxon>Agaricomycetes</taxon>
        <taxon>Phallomycetidae</taxon>
        <taxon>Geastrales</taxon>
        <taxon>Sphaerobolaceae</taxon>
        <taxon>Sphaerobolus</taxon>
    </lineage>
</organism>
<dbReference type="PANTHER" id="PTHR34605:SF3">
    <property type="entry name" value="P CELL-TYPE AGGLUTINATION PROTEIN MAP4-LIKE-RELATED"/>
    <property type="match status" value="1"/>
</dbReference>
<dbReference type="AlphaFoldDB" id="A0A0C9TPB2"/>
<evidence type="ECO:0000313" key="2">
    <source>
        <dbReference type="EMBL" id="KIJ31873.1"/>
    </source>
</evidence>
<name>A0A0C9TPB2_SPHS4</name>
<dbReference type="InterPro" id="IPR010998">
    <property type="entry name" value="Integrase_recombinase_N"/>
</dbReference>
<dbReference type="HOGENOM" id="CLU_003292_2_3_1"/>
<dbReference type="SUPFAM" id="SSF47823">
    <property type="entry name" value="lambda integrase-like, N-terminal domain"/>
    <property type="match status" value="1"/>
</dbReference>
<dbReference type="OrthoDB" id="3254696at2759"/>
<dbReference type="PANTHER" id="PTHR34605">
    <property type="entry name" value="PHAGE_INTEGRASE DOMAIN-CONTAINING PROTEIN"/>
    <property type="match status" value="1"/>
</dbReference>
<keyword evidence="1" id="KW-0238">DNA-binding</keyword>
<dbReference type="InterPro" id="IPR052925">
    <property type="entry name" value="Phage_Integrase-like_Recomb"/>
</dbReference>
<feature type="non-terminal residue" evidence="2">
    <location>
        <position position="1"/>
    </location>
</feature>
<evidence type="ECO:0000256" key="1">
    <source>
        <dbReference type="ARBA" id="ARBA00023125"/>
    </source>
</evidence>
<accession>A0A0C9TPB2</accession>
<protein>
    <recommendedName>
        <fullName evidence="4">Core-binding (CB) domain-containing protein</fullName>
    </recommendedName>
</protein>
<dbReference type="Proteomes" id="UP000054279">
    <property type="component" value="Unassembled WGS sequence"/>
</dbReference>
<sequence length="264" mass="28967">IPCPLSPETKLKLQDTLDNSLAPSTTCSYRHAVRQFIAFCDKEKIPSHLCWPADEFVLCAFATSHTGRLTGGTVKGYLAGIRAPSSSKRSPWPPITRRMLRLLFDHLNLSSPFDVAVFATAITAFWGQCRLGELLPDTHHASKPFSGPLRKHLEIGISSASLFLPWTKTTKTQGATITLTCQMRPLDPIAIMQLHFATSPASATSPLFSFCSKDRSIPLSKTAFINPGVPPDVVKALGRWSSDAFLVYWQSLSELAPLYVANLP</sequence>
<feature type="non-terminal residue" evidence="2">
    <location>
        <position position="264"/>
    </location>
</feature>
<reference evidence="2 3" key="1">
    <citation type="submission" date="2014-06" db="EMBL/GenBank/DDBJ databases">
        <title>Evolutionary Origins and Diversification of the Mycorrhizal Mutualists.</title>
        <authorList>
            <consortium name="DOE Joint Genome Institute"/>
            <consortium name="Mycorrhizal Genomics Consortium"/>
            <person name="Kohler A."/>
            <person name="Kuo A."/>
            <person name="Nagy L.G."/>
            <person name="Floudas D."/>
            <person name="Copeland A."/>
            <person name="Barry K.W."/>
            <person name="Cichocki N."/>
            <person name="Veneault-Fourrey C."/>
            <person name="LaButti K."/>
            <person name="Lindquist E.A."/>
            <person name="Lipzen A."/>
            <person name="Lundell T."/>
            <person name="Morin E."/>
            <person name="Murat C."/>
            <person name="Riley R."/>
            <person name="Ohm R."/>
            <person name="Sun H."/>
            <person name="Tunlid A."/>
            <person name="Henrissat B."/>
            <person name="Grigoriev I.V."/>
            <person name="Hibbett D.S."/>
            <person name="Martin F."/>
        </authorList>
    </citation>
    <scope>NUCLEOTIDE SEQUENCE [LARGE SCALE GENOMIC DNA]</scope>
    <source>
        <strain evidence="2 3">SS14</strain>
    </source>
</reference>
<gene>
    <name evidence="2" type="ORF">M422DRAFT_132526</name>
</gene>
<keyword evidence="3" id="KW-1185">Reference proteome</keyword>
<evidence type="ECO:0008006" key="4">
    <source>
        <dbReference type="Google" id="ProtNLM"/>
    </source>
</evidence>
<dbReference type="EMBL" id="KN837235">
    <property type="protein sequence ID" value="KIJ31873.1"/>
    <property type="molecule type" value="Genomic_DNA"/>
</dbReference>
<dbReference type="GO" id="GO:0003677">
    <property type="term" value="F:DNA binding"/>
    <property type="evidence" value="ECO:0007669"/>
    <property type="project" value="UniProtKB-KW"/>
</dbReference>
<dbReference type="Gene3D" id="1.10.150.130">
    <property type="match status" value="1"/>
</dbReference>
<proteinExistence type="predicted"/>
<evidence type="ECO:0000313" key="3">
    <source>
        <dbReference type="Proteomes" id="UP000054279"/>
    </source>
</evidence>